<dbReference type="InterPro" id="IPR038765">
    <property type="entry name" value="Papain-like_cys_pep_sf"/>
</dbReference>
<dbReference type="OrthoDB" id="9808890at2"/>
<dbReference type="PANTHER" id="PTHR30032">
    <property type="entry name" value="N-ACETYLMURAMOYL-L-ALANINE AMIDASE-RELATED"/>
    <property type="match status" value="1"/>
</dbReference>
<comment type="similarity">
    <text evidence="1">Belongs to the peptidase C40 family.</text>
</comment>
<comment type="caution">
    <text evidence="7">The sequence shown here is derived from an EMBL/GenBank/DDBJ whole genome shotgun (WGS) entry which is preliminary data.</text>
</comment>
<evidence type="ECO:0000259" key="6">
    <source>
        <dbReference type="PROSITE" id="PS51935"/>
    </source>
</evidence>
<keyword evidence="2" id="KW-0645">Protease</keyword>
<accession>A0A2P7Q165</accession>
<keyword evidence="5" id="KW-1133">Transmembrane helix</keyword>
<name>A0A2P7Q165_9FIRM</name>
<sequence length="667" mass="75569">MRIKKCISKKIKFNRLAIIISMTFLFVFSSYVEKSNAQYNRIAGNNRYSTAVEISKKIVNSENIILTSGSNYIDALSATVLANATNSSILLIDNGKIDKKTFAEIDRVSPQRIYILGGENSVPKDIEESLEYKGIEISRIAGKNRYETSIKIAEEISKVVDIEEIALASNEADLISASSYCRGNIPIILLDSKKPNIDYINSKMGIKKTVFGGENSVSNKVYEEVDASRRIAGSNRYSTAIEIAKASGKSTKAYIASGENIIDALTLGPLANQEDANIILSRKIGLSKETIDYVENSYKYNITIIGGKNSVPDDIFRKIKPQVAPTDRTSFEYWDYYNHYRRDIIMSQEEIKKKNKHNISASKYLYTVENIKGEYGVISKRVVMKAKPIASKNPDSFDDYSALTGLFPWDEVAIVGYNADKSWAHVFTTDYEGWIPTNSIMKLSREKMIDLRSKDFITYINRQIKTNTADVIDMGSYLPLKEENSSYYKVFMPIAGNSYRTKTVDIPKNQAVKGYLDFTEANVIKQVLKFQGEKYGWGHSNLSRDCSGLIRDVYRSFGIVMSRDASSQEKDIIGKKIDFRSAKDQKSKEELLLKQRAGSGFYLPGHVFMYLGKDQNNRPMIIHQYGYSYINGKKQARFRTEITDANQKSSKHHSFLYYVNTAVNFYE</sequence>
<gene>
    <name evidence="7" type="ORF">UF10_03520</name>
</gene>
<dbReference type="InterPro" id="IPR000064">
    <property type="entry name" value="NLP_P60_dom"/>
</dbReference>
<evidence type="ECO:0000256" key="4">
    <source>
        <dbReference type="ARBA" id="ARBA00022807"/>
    </source>
</evidence>
<dbReference type="Gene3D" id="3.90.1720.10">
    <property type="entry name" value="endopeptidase domain like (from Nostoc punctiforme)"/>
    <property type="match status" value="1"/>
</dbReference>
<keyword evidence="5" id="KW-0472">Membrane</keyword>
<protein>
    <recommendedName>
        <fullName evidence="6">NlpC/P60 domain-containing protein</fullName>
    </recommendedName>
</protein>
<evidence type="ECO:0000256" key="5">
    <source>
        <dbReference type="SAM" id="Phobius"/>
    </source>
</evidence>
<dbReference type="GO" id="GO:0008234">
    <property type="term" value="F:cysteine-type peptidase activity"/>
    <property type="evidence" value="ECO:0007669"/>
    <property type="project" value="UniProtKB-KW"/>
</dbReference>
<dbReference type="RefSeq" id="WP_106776450.1">
    <property type="nucleotide sequence ID" value="NZ_JYGE01000003.1"/>
</dbReference>
<dbReference type="AlphaFoldDB" id="A0A2P7Q165"/>
<dbReference type="PROSITE" id="PS51935">
    <property type="entry name" value="NLPC_P60"/>
    <property type="match status" value="1"/>
</dbReference>
<feature type="transmembrane region" description="Helical" evidence="5">
    <location>
        <begin position="12"/>
        <end position="32"/>
    </location>
</feature>
<dbReference type="Gene3D" id="3.40.50.12090">
    <property type="match status" value="2"/>
</dbReference>
<feature type="domain" description="NlpC/P60" evidence="6">
    <location>
        <begin position="517"/>
        <end position="649"/>
    </location>
</feature>
<evidence type="ECO:0000256" key="1">
    <source>
        <dbReference type="ARBA" id="ARBA00007074"/>
    </source>
</evidence>
<organism evidence="7 8">
    <name type="scientific">Peptostreptococcus russellii</name>
    <dbReference type="NCBI Taxonomy" id="215200"/>
    <lineage>
        <taxon>Bacteria</taxon>
        <taxon>Bacillati</taxon>
        <taxon>Bacillota</taxon>
        <taxon>Clostridia</taxon>
        <taxon>Peptostreptococcales</taxon>
        <taxon>Peptostreptococcaceae</taxon>
        <taxon>Peptostreptococcus</taxon>
    </lineage>
</organism>
<reference evidence="7" key="1">
    <citation type="thesis" date="2015" institute="Rutgers" country="The State University of New Jersey, 14 College Farm Rd., New Brunswick, NJ, USA">
        <title>Ammonia toxicity in bacteria and its implications for treatment of and resource recovery from highly nitrogenous organic wastes.</title>
        <authorList>
            <person name="Luther A.K."/>
        </authorList>
    </citation>
    <scope>NUCLEOTIDE SEQUENCE</scope>
    <source>
        <strain evidence="7">RT-10B</strain>
    </source>
</reference>
<keyword evidence="4" id="KW-0788">Thiol protease</keyword>
<evidence type="ECO:0000256" key="2">
    <source>
        <dbReference type="ARBA" id="ARBA00022670"/>
    </source>
</evidence>
<dbReference type="InterPro" id="IPR051922">
    <property type="entry name" value="Bact_Sporulation_Assoc"/>
</dbReference>
<dbReference type="InterPro" id="IPR007253">
    <property type="entry name" value="Cell_wall-bd_2"/>
</dbReference>
<dbReference type="GO" id="GO:0006508">
    <property type="term" value="P:proteolysis"/>
    <property type="evidence" value="ECO:0007669"/>
    <property type="project" value="UniProtKB-KW"/>
</dbReference>
<keyword evidence="3" id="KW-0378">Hydrolase</keyword>
<dbReference type="SUPFAM" id="SSF54001">
    <property type="entry name" value="Cysteine proteinases"/>
    <property type="match status" value="1"/>
</dbReference>
<evidence type="ECO:0000256" key="3">
    <source>
        <dbReference type="ARBA" id="ARBA00022801"/>
    </source>
</evidence>
<evidence type="ECO:0000313" key="8">
    <source>
        <dbReference type="Proteomes" id="UP000241434"/>
    </source>
</evidence>
<dbReference type="Proteomes" id="UP000241434">
    <property type="component" value="Unassembled WGS sequence"/>
</dbReference>
<dbReference type="Pfam" id="PF04122">
    <property type="entry name" value="CW_binding_2"/>
    <property type="match status" value="3"/>
</dbReference>
<dbReference type="EMBL" id="JYGE01000003">
    <property type="protein sequence ID" value="PSJ31711.1"/>
    <property type="molecule type" value="Genomic_DNA"/>
</dbReference>
<evidence type="ECO:0000313" key="7">
    <source>
        <dbReference type="EMBL" id="PSJ31711.1"/>
    </source>
</evidence>
<keyword evidence="5" id="KW-0812">Transmembrane</keyword>
<dbReference type="PANTHER" id="PTHR30032:SF8">
    <property type="entry name" value="GERMINATION-SPECIFIC N-ACETYLMURAMOYL-L-ALANINE AMIDASE"/>
    <property type="match status" value="1"/>
</dbReference>
<dbReference type="Pfam" id="PF00877">
    <property type="entry name" value="NLPC_P60"/>
    <property type="match status" value="1"/>
</dbReference>
<proteinExistence type="inferred from homology"/>
<keyword evidence="8" id="KW-1185">Reference proteome</keyword>